<dbReference type="AlphaFoldDB" id="A0A6J4R2U2"/>
<gene>
    <name evidence="3" type="ORF">AVDCRST_MAG14-2468</name>
</gene>
<feature type="region of interest" description="Disordered" evidence="1">
    <location>
        <begin position="1"/>
        <end position="23"/>
    </location>
</feature>
<feature type="compositionally biased region" description="Basic residues" evidence="1">
    <location>
        <begin position="8"/>
        <end position="19"/>
    </location>
</feature>
<feature type="transmembrane region" description="Helical" evidence="2">
    <location>
        <begin position="31"/>
        <end position="53"/>
    </location>
</feature>
<reference evidence="3" key="1">
    <citation type="submission" date="2020-02" db="EMBL/GenBank/DDBJ databases">
        <authorList>
            <person name="Meier V. D."/>
        </authorList>
    </citation>
    <scope>NUCLEOTIDE SEQUENCE</scope>
    <source>
        <strain evidence="3">AVDCRST_MAG14</strain>
    </source>
</reference>
<proteinExistence type="predicted"/>
<evidence type="ECO:0000313" key="3">
    <source>
        <dbReference type="EMBL" id="CAA9461150.1"/>
    </source>
</evidence>
<sequence length="55" mass="6518">MSFQNRRPSSRRDRRRQKNSRRETAQGLDKTFLLIVGAFVLLVLLFLAVFAYFRA</sequence>
<keyword evidence="2" id="KW-1133">Transmembrane helix</keyword>
<evidence type="ECO:0000256" key="1">
    <source>
        <dbReference type="SAM" id="MobiDB-lite"/>
    </source>
</evidence>
<organism evidence="3">
    <name type="scientific">uncultured Rubrobacteraceae bacterium</name>
    <dbReference type="NCBI Taxonomy" id="349277"/>
    <lineage>
        <taxon>Bacteria</taxon>
        <taxon>Bacillati</taxon>
        <taxon>Actinomycetota</taxon>
        <taxon>Rubrobacteria</taxon>
        <taxon>Rubrobacterales</taxon>
        <taxon>Rubrobacteraceae</taxon>
        <taxon>environmental samples</taxon>
    </lineage>
</organism>
<keyword evidence="2" id="KW-0812">Transmembrane</keyword>
<accession>A0A6J4R2U2</accession>
<protein>
    <submittedName>
        <fullName evidence="3">Uncharacterized protein</fullName>
    </submittedName>
</protein>
<name>A0A6J4R2U2_9ACTN</name>
<keyword evidence="2" id="KW-0472">Membrane</keyword>
<evidence type="ECO:0000256" key="2">
    <source>
        <dbReference type="SAM" id="Phobius"/>
    </source>
</evidence>
<dbReference type="EMBL" id="CADCVG010000101">
    <property type="protein sequence ID" value="CAA9461150.1"/>
    <property type="molecule type" value="Genomic_DNA"/>
</dbReference>